<protein>
    <recommendedName>
        <fullName evidence="3">Metal-dependent HD superfamily phosphohydrolase</fullName>
    </recommendedName>
</protein>
<comment type="caution">
    <text evidence="1">The sequence shown here is derived from an EMBL/GenBank/DDBJ whole genome shotgun (WGS) entry which is preliminary data.</text>
</comment>
<organism evidence="1 2">
    <name type="scientific">Erythrobacter rubeus</name>
    <dbReference type="NCBI Taxonomy" id="2760803"/>
    <lineage>
        <taxon>Bacteria</taxon>
        <taxon>Pseudomonadati</taxon>
        <taxon>Pseudomonadota</taxon>
        <taxon>Alphaproteobacteria</taxon>
        <taxon>Sphingomonadales</taxon>
        <taxon>Erythrobacteraceae</taxon>
        <taxon>Erythrobacter/Porphyrobacter group</taxon>
        <taxon>Erythrobacter</taxon>
    </lineage>
</organism>
<sequence length="190" mass="21617">MLESVPSALLENLLDRHGEAPRHYHDWSHVEALLAHFETVEDRISDRAAVLYAILFHDAIYDPRAKDNERRSAALLIESAPPLSPASLSAARRMIEATEGHYLPSDLSEAAQQDCAHFLDMDLGILGAPASRFDIYEQQIRAEYAHVPDDAFREGRAKVLRHFSQREQLYFSPWGQDRFEARARKPRAIA</sequence>
<dbReference type="InterPro" id="IPR009218">
    <property type="entry name" value="HD_phosphohydro"/>
</dbReference>
<dbReference type="PANTHER" id="PTHR21174:SF0">
    <property type="entry name" value="HD PHOSPHOHYDROLASE FAMILY PROTEIN-RELATED"/>
    <property type="match status" value="1"/>
</dbReference>
<evidence type="ECO:0008006" key="3">
    <source>
        <dbReference type="Google" id="ProtNLM"/>
    </source>
</evidence>
<dbReference type="PIRSF" id="PIRSF035170">
    <property type="entry name" value="HD_phosphohydro"/>
    <property type="match status" value="1"/>
</dbReference>
<dbReference type="Proteomes" id="UP000635384">
    <property type="component" value="Unassembled WGS sequence"/>
</dbReference>
<name>A0ABR8KUB0_9SPHN</name>
<dbReference type="PANTHER" id="PTHR21174">
    <property type="match status" value="1"/>
</dbReference>
<dbReference type="EMBL" id="JACXLC010000001">
    <property type="protein sequence ID" value="MBD2842945.1"/>
    <property type="molecule type" value="Genomic_DNA"/>
</dbReference>
<dbReference type="SUPFAM" id="SSF109604">
    <property type="entry name" value="HD-domain/PDEase-like"/>
    <property type="match status" value="1"/>
</dbReference>
<dbReference type="RefSeq" id="WP_190788363.1">
    <property type="nucleotide sequence ID" value="NZ_JACXLC010000001.1"/>
</dbReference>
<gene>
    <name evidence="1" type="ORF">IB285_11850</name>
</gene>
<evidence type="ECO:0000313" key="1">
    <source>
        <dbReference type="EMBL" id="MBD2842945.1"/>
    </source>
</evidence>
<accession>A0ABR8KUB0</accession>
<keyword evidence="2" id="KW-1185">Reference proteome</keyword>
<evidence type="ECO:0000313" key="2">
    <source>
        <dbReference type="Proteomes" id="UP000635384"/>
    </source>
</evidence>
<reference evidence="1 2" key="1">
    <citation type="submission" date="2020-09" db="EMBL/GenBank/DDBJ databases">
        <authorList>
            <person name="Yoon J.-W."/>
        </authorList>
    </citation>
    <scope>NUCLEOTIDE SEQUENCE [LARGE SCALE GENOMIC DNA]</scope>
    <source>
        <strain evidence="1 2">KMU-140</strain>
    </source>
</reference>
<proteinExistence type="predicted"/>